<dbReference type="InterPro" id="IPR027417">
    <property type="entry name" value="P-loop_NTPase"/>
</dbReference>
<sequence>MSYFKVYIINGSGGSGKDTFCNLVWTAMDNFDPHCLVHNYYTSAPAKKWASLMGWDEETKRPMDRRFLCELKDMLDYWDNVTYKYLKEKIEAVLYNYTTFGRKILFLHAREDKDITWIKEYCCKKGIYCKTIKINRKVLNENSKYGNHADDGVSKSGITYDYVIDNNGTKVDLTKEVYNNFIYKEDLFR</sequence>
<protein>
    <submittedName>
        <fullName evidence="1">Deoxynucleoside monophosphate kinase</fullName>
    </submittedName>
</protein>
<name>A0A8S5P410_9CAUD</name>
<accession>A0A8S5P410</accession>
<keyword evidence="1" id="KW-0808">Transferase</keyword>
<evidence type="ECO:0000313" key="1">
    <source>
        <dbReference type="EMBL" id="DAE01381.1"/>
    </source>
</evidence>
<dbReference type="Gene3D" id="3.40.50.300">
    <property type="entry name" value="P-loop containing nucleotide triphosphate hydrolases"/>
    <property type="match status" value="1"/>
</dbReference>
<reference evidence="1" key="1">
    <citation type="journal article" date="2021" name="Proc. Natl. Acad. Sci. U.S.A.">
        <title>A Catalog of Tens of Thousands of Viruses from Human Metagenomes Reveals Hidden Associations with Chronic Diseases.</title>
        <authorList>
            <person name="Tisza M.J."/>
            <person name="Buck C.B."/>
        </authorList>
    </citation>
    <scope>NUCLEOTIDE SEQUENCE</scope>
    <source>
        <strain evidence="1">CtJcm18</strain>
    </source>
</reference>
<dbReference type="EMBL" id="BK015323">
    <property type="protein sequence ID" value="DAE01381.1"/>
    <property type="molecule type" value="Genomic_DNA"/>
</dbReference>
<dbReference type="GO" id="GO:0016301">
    <property type="term" value="F:kinase activity"/>
    <property type="evidence" value="ECO:0007669"/>
    <property type="project" value="UniProtKB-KW"/>
</dbReference>
<keyword evidence="1" id="KW-0418">Kinase</keyword>
<organism evidence="1">
    <name type="scientific">Siphoviridae sp. ctJcm18</name>
    <dbReference type="NCBI Taxonomy" id="2825433"/>
    <lineage>
        <taxon>Viruses</taxon>
        <taxon>Duplodnaviria</taxon>
        <taxon>Heunggongvirae</taxon>
        <taxon>Uroviricota</taxon>
        <taxon>Caudoviricetes</taxon>
    </lineage>
</organism>
<proteinExistence type="predicted"/>